<evidence type="ECO:0000256" key="2">
    <source>
        <dbReference type="ARBA" id="ARBA00012438"/>
    </source>
</evidence>
<keyword evidence="7" id="KW-1133">Transmembrane helix</keyword>
<evidence type="ECO:0000256" key="3">
    <source>
        <dbReference type="ARBA" id="ARBA00022553"/>
    </source>
</evidence>
<dbReference type="PANTHER" id="PTHR43711:SF1">
    <property type="entry name" value="HISTIDINE KINASE 1"/>
    <property type="match status" value="1"/>
</dbReference>
<dbReference type="EMBL" id="JAIHOM010000037">
    <property type="protein sequence ID" value="MCW6036466.1"/>
    <property type="molecule type" value="Genomic_DNA"/>
</dbReference>
<organism evidence="9 10">
    <name type="scientific">Spirulina subsalsa FACHB-351</name>
    <dbReference type="NCBI Taxonomy" id="234711"/>
    <lineage>
        <taxon>Bacteria</taxon>
        <taxon>Bacillati</taxon>
        <taxon>Cyanobacteriota</taxon>
        <taxon>Cyanophyceae</taxon>
        <taxon>Spirulinales</taxon>
        <taxon>Spirulinaceae</taxon>
        <taxon>Spirulina</taxon>
    </lineage>
</organism>
<dbReference type="InterPro" id="IPR036097">
    <property type="entry name" value="HisK_dim/P_sf"/>
</dbReference>
<dbReference type="InterPro" id="IPR050736">
    <property type="entry name" value="Sensor_HK_Regulatory"/>
</dbReference>
<feature type="domain" description="Histidine kinase" evidence="8">
    <location>
        <begin position="256"/>
        <end position="477"/>
    </location>
</feature>
<feature type="transmembrane region" description="Helical" evidence="7">
    <location>
        <begin position="20"/>
        <end position="39"/>
    </location>
</feature>
<dbReference type="SMART" id="SM00387">
    <property type="entry name" value="HATPase_c"/>
    <property type="match status" value="1"/>
</dbReference>
<dbReference type="EC" id="2.7.13.3" evidence="2"/>
<dbReference type="PROSITE" id="PS50109">
    <property type="entry name" value="HIS_KIN"/>
    <property type="match status" value="1"/>
</dbReference>
<keyword evidence="10" id="KW-1185">Reference proteome</keyword>
<name>A0ABT3L4M9_9CYAN</name>
<keyword evidence="7" id="KW-0472">Membrane</keyword>
<feature type="transmembrane region" description="Helical" evidence="7">
    <location>
        <begin position="203"/>
        <end position="223"/>
    </location>
</feature>
<dbReference type="Pfam" id="PF00512">
    <property type="entry name" value="HisKA"/>
    <property type="match status" value="1"/>
</dbReference>
<dbReference type="PANTHER" id="PTHR43711">
    <property type="entry name" value="TWO-COMPONENT HISTIDINE KINASE"/>
    <property type="match status" value="1"/>
</dbReference>
<evidence type="ECO:0000256" key="5">
    <source>
        <dbReference type="ARBA" id="ARBA00022777"/>
    </source>
</evidence>
<dbReference type="PRINTS" id="PR00344">
    <property type="entry name" value="BCTRLSENSOR"/>
</dbReference>
<evidence type="ECO:0000313" key="10">
    <source>
        <dbReference type="Proteomes" id="UP001526426"/>
    </source>
</evidence>
<comment type="caution">
    <text evidence="9">The sequence shown here is derived from an EMBL/GenBank/DDBJ whole genome shotgun (WGS) entry which is preliminary data.</text>
</comment>
<evidence type="ECO:0000256" key="7">
    <source>
        <dbReference type="SAM" id="Phobius"/>
    </source>
</evidence>
<dbReference type="InterPro" id="IPR007891">
    <property type="entry name" value="CHASE3"/>
</dbReference>
<dbReference type="Gene3D" id="3.30.565.10">
    <property type="entry name" value="Histidine kinase-like ATPase, C-terminal domain"/>
    <property type="match status" value="1"/>
</dbReference>
<dbReference type="InterPro" id="IPR003661">
    <property type="entry name" value="HisK_dim/P_dom"/>
</dbReference>
<dbReference type="InterPro" id="IPR004358">
    <property type="entry name" value="Sig_transdc_His_kin-like_C"/>
</dbReference>
<evidence type="ECO:0000313" key="9">
    <source>
        <dbReference type="EMBL" id="MCW6036466.1"/>
    </source>
</evidence>
<keyword evidence="7" id="KW-0812">Transmembrane</keyword>
<dbReference type="CDD" id="cd00075">
    <property type="entry name" value="HATPase"/>
    <property type="match status" value="1"/>
</dbReference>
<keyword evidence="5" id="KW-0418">Kinase</keyword>
<evidence type="ECO:0000256" key="1">
    <source>
        <dbReference type="ARBA" id="ARBA00000085"/>
    </source>
</evidence>
<proteinExistence type="predicted"/>
<dbReference type="Pfam" id="PF02518">
    <property type="entry name" value="HATPase_c"/>
    <property type="match status" value="1"/>
</dbReference>
<sequence length="483" mass="53868">MKRFQLTPWQTLPVRVRGGTIIAIPIVCLITSLIAVAWLKMSLTEDEMWVQHTQVVRLESKRLLNALIDAETGMRGYGLTQREEFLTPYHKARRVIPPSLARLEQLVQDNPAQLAQMEIIHTEVQETLALLEQKVMLQQELKQQGQSEERMVAVVELYDWLNEGKAAMDNTRQAIDQFAAVEEQLLRDRQQHQDQYRQITWQVLWIAGGLGLVGTALAVHLFWQLEGELTTQATHLQAANRQLTTVCNQLERFTANASHELRTPLAAILSNAQVALMDLADWTEADPQPQALHQRLTKIVALTKRMSELVQQLLWLARQEGNPEAVPFTALDLRSWLMQWASTGQQQATDAGLTFQTHWPDEPLIISGDGVLLGQAVTNVLTNACRYTPAPGAVQLGVIPAPDDVILEVRDTGRGIPAEALPHVCEQFYRVQPGTSHGFGLGLAIAQHIIRVHGGKLRITSELGQGTTVAIALPRLKPPVESV</sequence>
<dbReference type="SUPFAM" id="SSF47384">
    <property type="entry name" value="Homodimeric domain of signal transducing histidine kinase"/>
    <property type="match status" value="1"/>
</dbReference>
<gene>
    <name evidence="9" type="ORF">K4A83_09315</name>
</gene>
<keyword evidence="4" id="KW-0808">Transferase</keyword>
<keyword evidence="3" id="KW-0597">Phosphoprotein</keyword>
<accession>A0ABT3L4M9</accession>
<dbReference type="InterPro" id="IPR003594">
    <property type="entry name" value="HATPase_dom"/>
</dbReference>
<dbReference type="SUPFAM" id="SSF55874">
    <property type="entry name" value="ATPase domain of HSP90 chaperone/DNA topoisomerase II/histidine kinase"/>
    <property type="match status" value="1"/>
</dbReference>
<dbReference type="Pfam" id="PF05227">
    <property type="entry name" value="CHASE3"/>
    <property type="match status" value="1"/>
</dbReference>
<dbReference type="SMART" id="SM00388">
    <property type="entry name" value="HisKA"/>
    <property type="match status" value="1"/>
</dbReference>
<dbReference type="CDD" id="cd00082">
    <property type="entry name" value="HisKA"/>
    <property type="match status" value="1"/>
</dbReference>
<evidence type="ECO:0000259" key="8">
    <source>
        <dbReference type="PROSITE" id="PS50109"/>
    </source>
</evidence>
<protein>
    <recommendedName>
        <fullName evidence="2">histidine kinase</fullName>
        <ecNumber evidence="2">2.7.13.3</ecNumber>
    </recommendedName>
</protein>
<keyword evidence="6" id="KW-0902">Two-component regulatory system</keyword>
<dbReference type="InterPro" id="IPR036890">
    <property type="entry name" value="HATPase_C_sf"/>
</dbReference>
<dbReference type="CDD" id="cd19410">
    <property type="entry name" value="HK9-like_sensor"/>
    <property type="match status" value="1"/>
</dbReference>
<comment type="catalytic activity">
    <reaction evidence="1">
        <text>ATP + protein L-histidine = ADP + protein N-phospho-L-histidine.</text>
        <dbReference type="EC" id="2.7.13.3"/>
    </reaction>
</comment>
<dbReference type="RefSeq" id="WP_265264233.1">
    <property type="nucleotide sequence ID" value="NZ_JAIHOM010000037.1"/>
</dbReference>
<evidence type="ECO:0000256" key="4">
    <source>
        <dbReference type="ARBA" id="ARBA00022679"/>
    </source>
</evidence>
<dbReference type="Proteomes" id="UP001526426">
    <property type="component" value="Unassembled WGS sequence"/>
</dbReference>
<reference evidence="9 10" key="1">
    <citation type="submission" date="2021-08" db="EMBL/GenBank/DDBJ databases">
        <title>Draft genome sequence of Spirulina subsalsa with high tolerance to salinity and hype-accumulation of phycocyanin.</title>
        <authorList>
            <person name="Pei H."/>
            <person name="Jiang L."/>
        </authorList>
    </citation>
    <scope>NUCLEOTIDE SEQUENCE [LARGE SCALE GENOMIC DNA]</scope>
    <source>
        <strain evidence="9 10">FACHB-351</strain>
    </source>
</reference>
<dbReference type="InterPro" id="IPR005467">
    <property type="entry name" value="His_kinase_dom"/>
</dbReference>
<evidence type="ECO:0000256" key="6">
    <source>
        <dbReference type="ARBA" id="ARBA00023012"/>
    </source>
</evidence>
<dbReference type="Gene3D" id="1.10.287.130">
    <property type="match status" value="1"/>
</dbReference>